<sequence>MAPPKRHIQQIRLDNVIKRVPAKERNGSIYVMLEDVQDVFENVKRLEYDGISVPFMTNDDDVRLQPLRVEYYEDCILDVVVEDKAPLTPSSPIPIPIPSRQSTPPTTPNSSVVSPIRPSPFPTPPRVSVNVGPLRPVPSPRPPVLATMHEDTVNKEDPASQDGARGALSPVSPEQRPGGGAISEALLFGGGILHLPRDGPLESIVTVPVTKKAHSVPTVHTILDTDLSDEDQQPSPQQQQQNIYREEHMRTHAPVSASSDNYQQPCAGNDDENAQTELLDHQLRTQQQRQMVRDQQQDYHLRFMVNYQDPTIPPDSQQYPNHHDPLDSPVSIPRPPPMPPRPLVVSTPRSIPVHPFETPSAANEPYVVDTNSPASPTAAASSSAYRLSQPLSPTQMGYPLDDFRQGRDCGLEFLPQDTRRLQLEHEATQQQQQQLQQQRLQDANSIYKAYALGQETLKNQILDTRLAEAIEYLDSLEAADVDLQDPPGEFFDGVDVRQLQAYVNIPSPHAESPADLYRIVTTRGAVKWICKEHYRSTVHQQNELSFQQDIANLKGHYELKTGCATVRLGSAQDASQFYRLMAKAQNMQELDIGLGWSFNESDLQKFVQAVSDSRIGILVLDGCKQKTDPSVRLMNFGKKYDPLLRIIYGSKIGTLKLANMPSLLLKISSKPLPPTPLYGIKALHLQSLGVLDFSGSEKAGNTLSMGLNIGNNGTFNQSQSVMRSLLTSFQSLSELVVPGMNIRDDGISLLTEQKQLYKTLRYLNLSDNGISPVGGQLLASFLAREKVMAHLDLGMNAIGDEAVAMIIGGLGPKLSTLNLESTGFGDKASRALEKMVDSYCSFSDPQPQIECLNLATNGWTTSGLQSLGRIIVKLRLRCPPPSSPSLTAPVARRHDKAPPLEMGPAESFLIVNSMIRTSQITLPADKLWYQDPRALCPYAALTATKESYDPSVMKAQDVITDNSKLKVLRLSDAGLSEGAARYLIGLLDMTLLTKLDLRRCIRLFKPREMLMVLMRIYPNSSYQLDGSGQQYQRPNLPQGPAPVGVSGAPMNCLRFVHLNATGLDDHAARILAQDLQSGWSCIERLDIGSNNLTHQGIVMILDALCQNQTLQHLNLGQNFCAPNSVYPSSASALAQLTREALKRFMLTNKTLQILYFICADIDTVAQGLSTNSSIRSLVFDRLQGSLMDVEVFGKALAVNETLMRFKVYDGRQAPFLQAFYGHGSQHQMYHPQANQQQQILYVDSFKEFKQDAIKTIEKGLTFNYTLIELQWPEMFERMQPWTDRLDAIMNRNMSMLKSALNGGDSSSDKENNTAQRHGYRGSRSTGGAMLSRGVSVLSTSSTLSTGSDSSSTSSLSSASASNLAAGAQHLKDHMLNRSLTSFVPPPSSGPGDNYSYSVHSNSSGNSNNGGGSGHGGGGGGGGAGGGRNSSISGSIEIERRLSLLELSPWTITQLRNAPTPREQPLAPPRQPRAVRAEAETHIMQRLQKK</sequence>
<feature type="region of interest" description="Disordered" evidence="4">
    <location>
        <begin position="1454"/>
        <end position="1476"/>
    </location>
</feature>
<evidence type="ECO:0000256" key="2">
    <source>
        <dbReference type="ARBA" id="ARBA00022614"/>
    </source>
</evidence>
<feature type="compositionally biased region" description="Polar residues" evidence="4">
    <location>
        <begin position="256"/>
        <end position="266"/>
    </location>
</feature>
<evidence type="ECO:0000256" key="3">
    <source>
        <dbReference type="ARBA" id="ARBA00022737"/>
    </source>
</evidence>
<dbReference type="GO" id="GO:0005634">
    <property type="term" value="C:nucleus"/>
    <property type="evidence" value="ECO:0007669"/>
    <property type="project" value="TreeGrafter"/>
</dbReference>
<comment type="caution">
    <text evidence="5">The sequence shown here is derived from an EMBL/GenBank/DDBJ whole genome shotgun (WGS) entry which is preliminary data.</text>
</comment>
<feature type="compositionally biased region" description="Gly residues" evidence="4">
    <location>
        <begin position="1407"/>
        <end position="1427"/>
    </location>
</feature>
<evidence type="ECO:0000313" key="5">
    <source>
        <dbReference type="EMBL" id="KAG9325234.1"/>
    </source>
</evidence>
<feature type="region of interest" description="Disordered" evidence="4">
    <location>
        <begin position="1298"/>
        <end position="1328"/>
    </location>
</feature>
<dbReference type="GO" id="GO:0048471">
    <property type="term" value="C:perinuclear region of cytoplasm"/>
    <property type="evidence" value="ECO:0007669"/>
    <property type="project" value="TreeGrafter"/>
</dbReference>
<dbReference type="PANTHER" id="PTHR24113:SF12">
    <property type="entry name" value="RAN GTPASE-ACTIVATING PROTEIN 1"/>
    <property type="match status" value="1"/>
</dbReference>
<dbReference type="Gene3D" id="3.80.10.10">
    <property type="entry name" value="Ribonuclease Inhibitor"/>
    <property type="match status" value="2"/>
</dbReference>
<protein>
    <submittedName>
        <fullName evidence="5">Uncharacterized protein</fullName>
    </submittedName>
</protein>
<dbReference type="GO" id="GO:0005829">
    <property type="term" value="C:cytosol"/>
    <property type="evidence" value="ECO:0007669"/>
    <property type="project" value="TreeGrafter"/>
</dbReference>
<keyword evidence="3" id="KW-0677">Repeat</keyword>
<evidence type="ECO:0000256" key="1">
    <source>
        <dbReference type="ARBA" id="ARBA00022468"/>
    </source>
</evidence>
<dbReference type="Proteomes" id="UP000717515">
    <property type="component" value="Unassembled WGS sequence"/>
</dbReference>
<accession>A0A9P8A788</accession>
<feature type="region of interest" description="Disordered" evidence="4">
    <location>
        <begin position="1378"/>
        <end position="1431"/>
    </location>
</feature>
<keyword evidence="1" id="KW-0343">GTPase activation</keyword>
<dbReference type="InterPro" id="IPR001611">
    <property type="entry name" value="Leu-rich_rpt"/>
</dbReference>
<dbReference type="GO" id="GO:0031267">
    <property type="term" value="F:small GTPase binding"/>
    <property type="evidence" value="ECO:0007669"/>
    <property type="project" value="TreeGrafter"/>
</dbReference>
<evidence type="ECO:0000313" key="6">
    <source>
        <dbReference type="Proteomes" id="UP000717515"/>
    </source>
</evidence>
<feature type="region of interest" description="Disordered" evidence="4">
    <location>
        <begin position="252"/>
        <end position="272"/>
    </location>
</feature>
<dbReference type="GO" id="GO:0005096">
    <property type="term" value="F:GTPase activator activity"/>
    <property type="evidence" value="ECO:0007669"/>
    <property type="project" value="UniProtKB-KW"/>
</dbReference>
<dbReference type="SUPFAM" id="SSF52047">
    <property type="entry name" value="RNI-like"/>
    <property type="match status" value="2"/>
</dbReference>
<dbReference type="GO" id="GO:0006913">
    <property type="term" value="P:nucleocytoplasmic transport"/>
    <property type="evidence" value="ECO:0007669"/>
    <property type="project" value="TreeGrafter"/>
</dbReference>
<feature type="region of interest" description="Disordered" evidence="4">
    <location>
        <begin position="308"/>
        <end position="335"/>
    </location>
</feature>
<dbReference type="Pfam" id="PF13516">
    <property type="entry name" value="LRR_6"/>
    <property type="match status" value="1"/>
</dbReference>
<feature type="compositionally biased region" description="Low complexity" evidence="4">
    <location>
        <begin position="98"/>
        <end position="116"/>
    </location>
</feature>
<name>A0A9P8A788_MORAP</name>
<dbReference type="InterPro" id="IPR027038">
    <property type="entry name" value="RanGap"/>
</dbReference>
<gene>
    <name evidence="5" type="ORF">KVV02_004174</name>
</gene>
<dbReference type="PANTHER" id="PTHR24113">
    <property type="entry name" value="RAN GTPASE-ACTIVATING PROTEIN 1"/>
    <property type="match status" value="1"/>
</dbReference>
<keyword evidence="2" id="KW-0433">Leucine-rich repeat</keyword>
<feature type="compositionally biased region" description="Basic and acidic residues" evidence="4">
    <location>
        <begin position="148"/>
        <end position="158"/>
    </location>
</feature>
<dbReference type="SMART" id="SM00368">
    <property type="entry name" value="LRR_RI"/>
    <property type="match status" value="5"/>
</dbReference>
<dbReference type="EMBL" id="JAIFTL010000045">
    <property type="protein sequence ID" value="KAG9325234.1"/>
    <property type="molecule type" value="Genomic_DNA"/>
</dbReference>
<feature type="region of interest" description="Disordered" evidence="4">
    <location>
        <begin position="357"/>
        <end position="386"/>
    </location>
</feature>
<proteinExistence type="predicted"/>
<feature type="compositionally biased region" description="Low complexity" evidence="4">
    <location>
        <begin position="372"/>
        <end position="384"/>
    </location>
</feature>
<dbReference type="InterPro" id="IPR032675">
    <property type="entry name" value="LRR_dom_sf"/>
</dbReference>
<reference evidence="5" key="1">
    <citation type="submission" date="2021-07" db="EMBL/GenBank/DDBJ databases">
        <title>Draft genome of Mortierella alpina, strain LL118, isolated from an aspen leaf litter sample.</title>
        <authorList>
            <person name="Yang S."/>
            <person name="Vinatzer B.A."/>
        </authorList>
    </citation>
    <scope>NUCLEOTIDE SEQUENCE</scope>
    <source>
        <strain evidence="5">LL118</strain>
    </source>
</reference>
<organism evidence="5 6">
    <name type="scientific">Mortierella alpina</name>
    <name type="common">Oleaginous fungus</name>
    <name type="synonym">Mortierella renispora</name>
    <dbReference type="NCBI Taxonomy" id="64518"/>
    <lineage>
        <taxon>Eukaryota</taxon>
        <taxon>Fungi</taxon>
        <taxon>Fungi incertae sedis</taxon>
        <taxon>Mucoromycota</taxon>
        <taxon>Mortierellomycotina</taxon>
        <taxon>Mortierellomycetes</taxon>
        <taxon>Mortierellales</taxon>
        <taxon>Mortierellaceae</taxon>
        <taxon>Mortierella</taxon>
    </lineage>
</organism>
<feature type="region of interest" description="Disordered" evidence="4">
    <location>
        <begin position="87"/>
        <end position="182"/>
    </location>
</feature>
<evidence type="ECO:0000256" key="4">
    <source>
        <dbReference type="SAM" id="MobiDB-lite"/>
    </source>
</evidence>